<accession>A0A3P7LRR3</accession>
<dbReference type="GO" id="GO:0008509">
    <property type="term" value="F:monoatomic anion transmembrane transporter activity"/>
    <property type="evidence" value="ECO:0007669"/>
    <property type="project" value="InterPro"/>
</dbReference>
<dbReference type="OrthoDB" id="1735926at2759"/>
<dbReference type="InterPro" id="IPR013769">
    <property type="entry name" value="Band3_cytoplasmic_dom"/>
</dbReference>
<dbReference type="EMBL" id="UYRU01056886">
    <property type="protein sequence ID" value="VDN13623.1"/>
    <property type="molecule type" value="Genomic_DNA"/>
</dbReference>
<dbReference type="InterPro" id="IPR016152">
    <property type="entry name" value="PTrfase/Anion_transptr"/>
</dbReference>
<dbReference type="GO" id="GO:0005452">
    <property type="term" value="F:solute:inorganic anion antiporter activity"/>
    <property type="evidence" value="ECO:0007669"/>
    <property type="project" value="InterPro"/>
</dbReference>
<gene>
    <name evidence="2" type="ORF">DILT_LOCUS9454</name>
</gene>
<evidence type="ECO:0000313" key="2">
    <source>
        <dbReference type="EMBL" id="VDN13623.1"/>
    </source>
</evidence>
<name>A0A3P7LRR3_DIBLA</name>
<dbReference type="Gene3D" id="3.40.930.10">
    <property type="entry name" value="Mannitol-specific EII, Chain A"/>
    <property type="match status" value="1"/>
</dbReference>
<keyword evidence="3" id="KW-1185">Reference proteome</keyword>
<protein>
    <recommendedName>
        <fullName evidence="1">Band 3 cytoplasmic domain-containing protein</fullName>
    </recommendedName>
</protein>
<dbReference type="SUPFAM" id="SSF55804">
    <property type="entry name" value="Phoshotransferase/anion transport protein"/>
    <property type="match status" value="1"/>
</dbReference>
<dbReference type="Proteomes" id="UP000281553">
    <property type="component" value="Unassembled WGS sequence"/>
</dbReference>
<dbReference type="GO" id="GO:0008510">
    <property type="term" value="F:sodium:bicarbonate symporter activity"/>
    <property type="evidence" value="ECO:0007669"/>
    <property type="project" value="TreeGrafter"/>
</dbReference>
<evidence type="ECO:0000313" key="3">
    <source>
        <dbReference type="Proteomes" id="UP000281553"/>
    </source>
</evidence>
<dbReference type="PANTHER" id="PTHR11453:SF36">
    <property type="entry name" value="ANION EXCHANGE PROTEIN"/>
    <property type="match status" value="1"/>
</dbReference>
<feature type="domain" description="Band 3 cytoplasmic" evidence="1">
    <location>
        <begin position="37"/>
        <end position="91"/>
    </location>
</feature>
<organism evidence="2 3">
    <name type="scientific">Dibothriocephalus latus</name>
    <name type="common">Fish tapeworm</name>
    <name type="synonym">Diphyllobothrium latum</name>
    <dbReference type="NCBI Taxonomy" id="60516"/>
    <lineage>
        <taxon>Eukaryota</taxon>
        <taxon>Metazoa</taxon>
        <taxon>Spiralia</taxon>
        <taxon>Lophotrochozoa</taxon>
        <taxon>Platyhelminthes</taxon>
        <taxon>Cestoda</taxon>
        <taxon>Eucestoda</taxon>
        <taxon>Diphyllobothriidea</taxon>
        <taxon>Diphyllobothriidae</taxon>
        <taxon>Dibothriocephalus</taxon>
    </lineage>
</organism>
<dbReference type="InterPro" id="IPR003020">
    <property type="entry name" value="HCO3_transpt_euk"/>
</dbReference>
<reference evidence="2 3" key="1">
    <citation type="submission" date="2018-11" db="EMBL/GenBank/DDBJ databases">
        <authorList>
            <consortium name="Pathogen Informatics"/>
        </authorList>
    </citation>
    <scope>NUCLEOTIDE SEQUENCE [LARGE SCALE GENOMIC DNA]</scope>
</reference>
<dbReference type="PANTHER" id="PTHR11453">
    <property type="entry name" value="ANION EXCHANGE PROTEIN"/>
    <property type="match status" value="1"/>
</dbReference>
<proteinExistence type="predicted"/>
<dbReference type="GO" id="GO:0051453">
    <property type="term" value="P:regulation of intracellular pH"/>
    <property type="evidence" value="ECO:0007669"/>
    <property type="project" value="TreeGrafter"/>
</dbReference>
<sequence>MFTVCNSTATHSAPHRQSAFPLCFYFTSIFFARPLSPRWIKFEEEVEEYADRWSKPHVAVQSLMSVFEVRSCLAKAVMLLDLEATTLESITGESCCLRPERLGRLKPLPVMPCFFAVEI</sequence>
<evidence type="ECO:0000259" key="1">
    <source>
        <dbReference type="Pfam" id="PF07565"/>
    </source>
</evidence>
<dbReference type="AlphaFoldDB" id="A0A3P7LRR3"/>
<dbReference type="GO" id="GO:0005886">
    <property type="term" value="C:plasma membrane"/>
    <property type="evidence" value="ECO:0007669"/>
    <property type="project" value="TreeGrafter"/>
</dbReference>
<dbReference type="Pfam" id="PF07565">
    <property type="entry name" value="Band_3_cyto"/>
    <property type="match status" value="1"/>
</dbReference>